<evidence type="ECO:0000313" key="2">
    <source>
        <dbReference type="EMBL" id="KAF8461666.1"/>
    </source>
</evidence>
<evidence type="ECO:0000313" key="3">
    <source>
        <dbReference type="Proteomes" id="UP000759537"/>
    </source>
</evidence>
<name>A0A9P5MMU7_9AGAM</name>
<evidence type="ECO:0000256" key="1">
    <source>
        <dbReference type="SAM" id="MobiDB-lite"/>
    </source>
</evidence>
<organism evidence="2 3">
    <name type="scientific">Russula ochroleuca</name>
    <dbReference type="NCBI Taxonomy" id="152965"/>
    <lineage>
        <taxon>Eukaryota</taxon>
        <taxon>Fungi</taxon>
        <taxon>Dikarya</taxon>
        <taxon>Basidiomycota</taxon>
        <taxon>Agaricomycotina</taxon>
        <taxon>Agaricomycetes</taxon>
        <taxon>Russulales</taxon>
        <taxon>Russulaceae</taxon>
        <taxon>Russula</taxon>
    </lineage>
</organism>
<keyword evidence="3" id="KW-1185">Reference proteome</keyword>
<sequence>MFSPFQAPFSVLLLHTAHMSKRAQKTLNEPASALTRKRQRLDHDASVAAEAVAVFATRQVSSVSWPMVEPNAVGSGLALPPHPSTQPSAGFGNDASESPPPSHLPTPGPYATFGVHSDLTQLTPIPEPSGLKLSLARLESESHAVRLKRSRAVQGDSQTGGTYARHLTRYRTWWESDQASRCGAEPGYTPIPPFPVTAAKAVMYLEHETTREKHQRGNSTKTVPGSTIGKSAVSQAISVLENWRVNHHHEYKGDVEAQINLWSDNRIKVIEDAAKQNEPKHIESSQALKAAGTSSDMYTPEELVHCSQWCLAAASGPRGTHIGARDRVMLLFSTSTAFCGESARILQWSDLFVSEIPMDDISSGFRVPLPHFALIIG</sequence>
<dbReference type="AlphaFoldDB" id="A0A9P5MMU7"/>
<feature type="compositionally biased region" description="Pro residues" evidence="1">
    <location>
        <begin position="98"/>
        <end position="108"/>
    </location>
</feature>
<comment type="caution">
    <text evidence="2">The sequence shown here is derived from an EMBL/GenBank/DDBJ whole genome shotgun (WGS) entry which is preliminary data.</text>
</comment>
<dbReference type="OrthoDB" id="3257564at2759"/>
<dbReference type="Proteomes" id="UP000759537">
    <property type="component" value="Unassembled WGS sequence"/>
</dbReference>
<reference evidence="2" key="1">
    <citation type="submission" date="2019-10" db="EMBL/GenBank/DDBJ databases">
        <authorList>
            <consortium name="DOE Joint Genome Institute"/>
            <person name="Kuo A."/>
            <person name="Miyauchi S."/>
            <person name="Kiss E."/>
            <person name="Drula E."/>
            <person name="Kohler A."/>
            <person name="Sanchez-Garcia M."/>
            <person name="Andreopoulos B."/>
            <person name="Barry K.W."/>
            <person name="Bonito G."/>
            <person name="Buee M."/>
            <person name="Carver A."/>
            <person name="Chen C."/>
            <person name="Cichocki N."/>
            <person name="Clum A."/>
            <person name="Culley D."/>
            <person name="Crous P.W."/>
            <person name="Fauchery L."/>
            <person name="Girlanda M."/>
            <person name="Hayes R."/>
            <person name="Keri Z."/>
            <person name="LaButti K."/>
            <person name="Lipzen A."/>
            <person name="Lombard V."/>
            <person name="Magnuson J."/>
            <person name="Maillard F."/>
            <person name="Morin E."/>
            <person name="Murat C."/>
            <person name="Nolan M."/>
            <person name="Ohm R."/>
            <person name="Pangilinan J."/>
            <person name="Pereira M."/>
            <person name="Perotto S."/>
            <person name="Peter M."/>
            <person name="Riley R."/>
            <person name="Sitrit Y."/>
            <person name="Stielow B."/>
            <person name="Szollosi G."/>
            <person name="Zifcakova L."/>
            <person name="Stursova M."/>
            <person name="Spatafora J.W."/>
            <person name="Tedersoo L."/>
            <person name="Vaario L.-M."/>
            <person name="Yamada A."/>
            <person name="Yan M."/>
            <person name="Wang P."/>
            <person name="Xu J."/>
            <person name="Bruns T."/>
            <person name="Baldrian P."/>
            <person name="Vilgalys R."/>
            <person name="Henrissat B."/>
            <person name="Grigoriev I.V."/>
            <person name="Hibbett D."/>
            <person name="Nagy L.G."/>
            <person name="Martin F.M."/>
        </authorList>
    </citation>
    <scope>NUCLEOTIDE SEQUENCE</scope>
    <source>
        <strain evidence="2">Prilba</strain>
    </source>
</reference>
<reference evidence="2" key="2">
    <citation type="journal article" date="2020" name="Nat. Commun.">
        <title>Large-scale genome sequencing of mycorrhizal fungi provides insights into the early evolution of symbiotic traits.</title>
        <authorList>
            <person name="Miyauchi S."/>
            <person name="Kiss E."/>
            <person name="Kuo A."/>
            <person name="Drula E."/>
            <person name="Kohler A."/>
            <person name="Sanchez-Garcia M."/>
            <person name="Morin E."/>
            <person name="Andreopoulos B."/>
            <person name="Barry K.W."/>
            <person name="Bonito G."/>
            <person name="Buee M."/>
            <person name="Carver A."/>
            <person name="Chen C."/>
            <person name="Cichocki N."/>
            <person name="Clum A."/>
            <person name="Culley D."/>
            <person name="Crous P.W."/>
            <person name="Fauchery L."/>
            <person name="Girlanda M."/>
            <person name="Hayes R.D."/>
            <person name="Keri Z."/>
            <person name="LaButti K."/>
            <person name="Lipzen A."/>
            <person name="Lombard V."/>
            <person name="Magnuson J."/>
            <person name="Maillard F."/>
            <person name="Murat C."/>
            <person name="Nolan M."/>
            <person name="Ohm R.A."/>
            <person name="Pangilinan J."/>
            <person name="Pereira M.F."/>
            <person name="Perotto S."/>
            <person name="Peter M."/>
            <person name="Pfister S."/>
            <person name="Riley R."/>
            <person name="Sitrit Y."/>
            <person name="Stielow J.B."/>
            <person name="Szollosi G."/>
            <person name="Zifcakova L."/>
            <person name="Stursova M."/>
            <person name="Spatafora J.W."/>
            <person name="Tedersoo L."/>
            <person name="Vaario L.M."/>
            <person name="Yamada A."/>
            <person name="Yan M."/>
            <person name="Wang P."/>
            <person name="Xu J."/>
            <person name="Bruns T."/>
            <person name="Baldrian P."/>
            <person name="Vilgalys R."/>
            <person name="Dunand C."/>
            <person name="Henrissat B."/>
            <person name="Grigoriev I.V."/>
            <person name="Hibbett D."/>
            <person name="Nagy L.G."/>
            <person name="Martin F.M."/>
        </authorList>
    </citation>
    <scope>NUCLEOTIDE SEQUENCE</scope>
    <source>
        <strain evidence="2">Prilba</strain>
    </source>
</reference>
<proteinExistence type="predicted"/>
<dbReference type="EMBL" id="WHVB01000119">
    <property type="protein sequence ID" value="KAF8461666.1"/>
    <property type="molecule type" value="Genomic_DNA"/>
</dbReference>
<protein>
    <submittedName>
        <fullName evidence="2">Uncharacterized protein</fullName>
    </submittedName>
</protein>
<gene>
    <name evidence="2" type="ORF">DFH94DRAFT_687023</name>
</gene>
<accession>A0A9P5MMU7</accession>
<feature type="region of interest" description="Disordered" evidence="1">
    <location>
        <begin position="76"/>
        <end position="115"/>
    </location>
</feature>